<keyword evidence="4" id="KW-1185">Reference proteome</keyword>
<keyword evidence="1" id="KW-0597">Phosphoprotein</keyword>
<dbReference type="Proteomes" id="UP000503482">
    <property type="component" value="Chromosome"/>
</dbReference>
<evidence type="ECO:0000313" key="4">
    <source>
        <dbReference type="Proteomes" id="UP000503482"/>
    </source>
</evidence>
<evidence type="ECO:0000256" key="1">
    <source>
        <dbReference type="PROSITE-ProRule" id="PRU00169"/>
    </source>
</evidence>
<dbReference type="SMART" id="SM00448">
    <property type="entry name" value="REC"/>
    <property type="match status" value="1"/>
</dbReference>
<feature type="modified residue" description="4-aspartylphosphate" evidence="1">
    <location>
        <position position="52"/>
    </location>
</feature>
<evidence type="ECO:0000259" key="2">
    <source>
        <dbReference type="PROSITE" id="PS50110"/>
    </source>
</evidence>
<dbReference type="RefSeq" id="WP_128360254.1">
    <property type="nucleotide sequence ID" value="NZ_CP053840.1"/>
</dbReference>
<name>A0AAE7BCV7_9BACT</name>
<dbReference type="PROSITE" id="PS50110">
    <property type="entry name" value="RESPONSE_REGULATORY"/>
    <property type="match status" value="1"/>
</dbReference>
<feature type="domain" description="Response regulatory" evidence="2">
    <location>
        <begin position="2"/>
        <end position="117"/>
    </location>
</feature>
<accession>A0AAE7BCV7</accession>
<sequence length="122" mass="13887">MKFLVVDDSKIARSRICDYIKELGYEVLDEACDGIEAIEKYKKLLPSVITIDLEMPNMKGIEASKEILRLNPKINIILITSIVDKKEVINALKIGIKKVIQKPFTFEYFAQEINKLKKGASL</sequence>
<dbReference type="GO" id="GO:0000160">
    <property type="term" value="P:phosphorelay signal transduction system"/>
    <property type="evidence" value="ECO:0007669"/>
    <property type="project" value="InterPro"/>
</dbReference>
<proteinExistence type="predicted"/>
<dbReference type="Gene3D" id="3.40.50.2300">
    <property type="match status" value="1"/>
</dbReference>
<evidence type="ECO:0000313" key="3">
    <source>
        <dbReference type="EMBL" id="QKF67940.1"/>
    </source>
</evidence>
<dbReference type="InterPro" id="IPR011006">
    <property type="entry name" value="CheY-like_superfamily"/>
</dbReference>
<dbReference type="InterPro" id="IPR052048">
    <property type="entry name" value="ST_Response_Regulator"/>
</dbReference>
<organism evidence="3 4">
    <name type="scientific">Arcobacter venerupis</name>
    <dbReference type="NCBI Taxonomy" id="1054033"/>
    <lineage>
        <taxon>Bacteria</taxon>
        <taxon>Pseudomonadati</taxon>
        <taxon>Campylobacterota</taxon>
        <taxon>Epsilonproteobacteria</taxon>
        <taxon>Campylobacterales</taxon>
        <taxon>Arcobacteraceae</taxon>
        <taxon>Arcobacter</taxon>
    </lineage>
</organism>
<dbReference type="PANTHER" id="PTHR43228">
    <property type="entry name" value="TWO-COMPONENT RESPONSE REGULATOR"/>
    <property type="match status" value="1"/>
</dbReference>
<dbReference type="InterPro" id="IPR001789">
    <property type="entry name" value="Sig_transdc_resp-reg_receiver"/>
</dbReference>
<dbReference type="PANTHER" id="PTHR43228:SF1">
    <property type="entry name" value="TWO-COMPONENT RESPONSE REGULATOR ARR22"/>
    <property type="match status" value="1"/>
</dbReference>
<dbReference type="AlphaFoldDB" id="A0AAE7BCV7"/>
<dbReference type="EMBL" id="CP053840">
    <property type="protein sequence ID" value="QKF67940.1"/>
    <property type="molecule type" value="Genomic_DNA"/>
</dbReference>
<reference evidence="3 4" key="1">
    <citation type="submission" date="2020-05" db="EMBL/GenBank/DDBJ databases">
        <title>Complete genome sequencing of Campylobacter and Arcobacter type strains.</title>
        <authorList>
            <person name="Miller W.G."/>
            <person name="Yee E."/>
        </authorList>
    </citation>
    <scope>NUCLEOTIDE SEQUENCE [LARGE SCALE GENOMIC DNA]</scope>
    <source>
        <strain evidence="3 4">LMG 26156</strain>
    </source>
</reference>
<dbReference type="Pfam" id="PF00072">
    <property type="entry name" value="Response_reg"/>
    <property type="match status" value="1"/>
</dbReference>
<dbReference type="KEGG" id="avp:AVENP_2423"/>
<gene>
    <name evidence="3" type="primary">cheY2</name>
    <name evidence="3" type="ORF">AVENP_2423</name>
</gene>
<dbReference type="SUPFAM" id="SSF52172">
    <property type="entry name" value="CheY-like"/>
    <property type="match status" value="1"/>
</dbReference>
<protein>
    <submittedName>
        <fullName evidence="3">Chemotaxis regulatory protein</fullName>
    </submittedName>
</protein>